<comment type="subcellular location">
    <subcellularLocation>
        <location evidence="1">Cell outer membrane</location>
    </subcellularLocation>
</comment>
<dbReference type="Pfam" id="PF14322">
    <property type="entry name" value="SusD-like_3"/>
    <property type="match status" value="1"/>
</dbReference>
<evidence type="ECO:0000259" key="7">
    <source>
        <dbReference type="Pfam" id="PF14322"/>
    </source>
</evidence>
<dbReference type="RefSeq" id="WP_114004958.1">
    <property type="nucleotide sequence ID" value="NZ_QGDC01000004.1"/>
</dbReference>
<dbReference type="InterPro" id="IPR012944">
    <property type="entry name" value="SusD_RagB_dom"/>
</dbReference>
<evidence type="ECO:0000256" key="2">
    <source>
        <dbReference type="ARBA" id="ARBA00006275"/>
    </source>
</evidence>
<evidence type="ECO:0000313" key="8">
    <source>
        <dbReference type="EMBL" id="RCH55336.1"/>
    </source>
</evidence>
<reference evidence="8 9" key="1">
    <citation type="submission" date="2018-05" db="EMBL/GenBank/DDBJ databases">
        <title>Mucilaginibacter hurinus sp. nov., isolated from briquette warehouse soil.</title>
        <authorList>
            <person name="Choi L."/>
        </authorList>
    </citation>
    <scope>NUCLEOTIDE SEQUENCE [LARGE SCALE GENOMIC DNA]</scope>
    <source>
        <strain evidence="8 9">ZR32</strain>
    </source>
</reference>
<evidence type="ECO:0000256" key="5">
    <source>
        <dbReference type="ARBA" id="ARBA00023237"/>
    </source>
</evidence>
<dbReference type="GO" id="GO:0009279">
    <property type="term" value="C:cell outer membrane"/>
    <property type="evidence" value="ECO:0007669"/>
    <property type="project" value="UniProtKB-SubCell"/>
</dbReference>
<name>A0A367GR41_9SPHI</name>
<comment type="caution">
    <text evidence="8">The sequence shown here is derived from an EMBL/GenBank/DDBJ whole genome shotgun (WGS) entry which is preliminary data.</text>
</comment>
<evidence type="ECO:0000259" key="6">
    <source>
        <dbReference type="Pfam" id="PF07980"/>
    </source>
</evidence>
<proteinExistence type="inferred from homology"/>
<evidence type="ECO:0000256" key="3">
    <source>
        <dbReference type="ARBA" id="ARBA00022729"/>
    </source>
</evidence>
<keyword evidence="5" id="KW-0998">Cell outer membrane</keyword>
<keyword evidence="4" id="KW-0472">Membrane</keyword>
<evidence type="ECO:0000256" key="1">
    <source>
        <dbReference type="ARBA" id="ARBA00004442"/>
    </source>
</evidence>
<dbReference type="Gene3D" id="1.25.40.390">
    <property type="match status" value="1"/>
</dbReference>
<accession>A0A367GR41</accession>
<keyword evidence="9" id="KW-1185">Reference proteome</keyword>
<dbReference type="InterPro" id="IPR033985">
    <property type="entry name" value="SusD-like_N"/>
</dbReference>
<feature type="domain" description="SusD-like N-terminal" evidence="7">
    <location>
        <begin position="88"/>
        <end position="227"/>
    </location>
</feature>
<dbReference type="PROSITE" id="PS51257">
    <property type="entry name" value="PROKAR_LIPOPROTEIN"/>
    <property type="match status" value="1"/>
</dbReference>
<keyword evidence="3" id="KW-0732">Signal</keyword>
<protein>
    <submittedName>
        <fullName evidence="8">RagB/SusD family nutrient uptake outer membrane protein</fullName>
    </submittedName>
</protein>
<feature type="domain" description="RagB/SusD" evidence="6">
    <location>
        <begin position="339"/>
        <end position="591"/>
    </location>
</feature>
<dbReference type="OrthoDB" id="691231at2"/>
<organism evidence="8 9">
    <name type="scientific">Mucilaginibacter hurinus</name>
    <dbReference type="NCBI Taxonomy" id="2201324"/>
    <lineage>
        <taxon>Bacteria</taxon>
        <taxon>Pseudomonadati</taxon>
        <taxon>Bacteroidota</taxon>
        <taxon>Sphingobacteriia</taxon>
        <taxon>Sphingobacteriales</taxon>
        <taxon>Sphingobacteriaceae</taxon>
        <taxon>Mucilaginibacter</taxon>
    </lineage>
</organism>
<evidence type="ECO:0000256" key="4">
    <source>
        <dbReference type="ARBA" id="ARBA00023136"/>
    </source>
</evidence>
<gene>
    <name evidence="8" type="ORF">DJ568_09145</name>
</gene>
<dbReference type="Pfam" id="PF07980">
    <property type="entry name" value="SusD_RagB"/>
    <property type="match status" value="1"/>
</dbReference>
<dbReference type="EMBL" id="QGDC01000004">
    <property type="protein sequence ID" value="RCH55336.1"/>
    <property type="molecule type" value="Genomic_DNA"/>
</dbReference>
<sequence>MNKAYCFIAACLLIGAVSCKKQSFLDAVVITDLNEQTVFADSARTMDFLANIYNGVDFSFSSRRFNANDSRTGMSAACDEAEGPANLSDNTYLQFVNGTVDPSTIKDDVYKTSYQYVRAVNQLLRHVDTAKFSQSQRNRVKGEAIFLRGWYYFLLLKHYGGVPIVGDTLYERNQPISTKRATFEQTVNYIVSQCDQAKQLLSREYGQLDFGRVTVGACQALKARVLLYAASPLFNDDGTIPGNNTPVDLMAGDNKALVGYYPKPTHEQAKERWRLAMTAADSVMKMKMYSLNTGTTPGAGFYQTFTNKLSRELIFWRTVSGQQVEEDWSPPTRRGLPNMQGTYPYQELVDAFPMKNGKAITETGSGYDPANPYANRDPRLNYTVCRNLTRKALYVGSALTIAPVLIYFSSPTIDRVGLGTSTGYYVNKMLRDSTDANNLFSYGERAYPLIRYAEVLLNYAEAKNEVDGPGTQVLEQLKEIRKRAGIDVGDGNYGLKPNMNKEEMRAAIQHERRIELAFEEHRFWDVRRWKIAPQTENKLMSGMQAQLQADGTNTYQRFSVRQHTFNPKTYLWAFPQHEISKPGGLVQNPGY</sequence>
<dbReference type="Proteomes" id="UP000253209">
    <property type="component" value="Unassembled WGS sequence"/>
</dbReference>
<evidence type="ECO:0000313" key="9">
    <source>
        <dbReference type="Proteomes" id="UP000253209"/>
    </source>
</evidence>
<comment type="similarity">
    <text evidence="2">Belongs to the SusD family.</text>
</comment>
<dbReference type="SUPFAM" id="SSF48452">
    <property type="entry name" value="TPR-like"/>
    <property type="match status" value="1"/>
</dbReference>
<dbReference type="InterPro" id="IPR011990">
    <property type="entry name" value="TPR-like_helical_dom_sf"/>
</dbReference>
<dbReference type="AlphaFoldDB" id="A0A367GR41"/>